<evidence type="ECO:0000313" key="4">
    <source>
        <dbReference type="EMBL" id="WAH38448.1"/>
    </source>
</evidence>
<name>A0ABY6Z7E6_9BACL</name>
<evidence type="ECO:0000313" key="5">
    <source>
        <dbReference type="Proteomes" id="UP001164803"/>
    </source>
</evidence>
<dbReference type="PROSITE" id="PS50893">
    <property type="entry name" value="ABC_TRANSPORTER_2"/>
    <property type="match status" value="1"/>
</dbReference>
<organism evidence="4 5">
    <name type="scientific">Alicyclobacillus dauci</name>
    <dbReference type="NCBI Taxonomy" id="1475485"/>
    <lineage>
        <taxon>Bacteria</taxon>
        <taxon>Bacillati</taxon>
        <taxon>Bacillota</taxon>
        <taxon>Bacilli</taxon>
        <taxon>Bacillales</taxon>
        <taxon>Alicyclobacillaceae</taxon>
        <taxon>Alicyclobacillus</taxon>
    </lineage>
</organism>
<evidence type="ECO:0000256" key="2">
    <source>
        <dbReference type="ARBA" id="ARBA00022840"/>
    </source>
</evidence>
<dbReference type="EMBL" id="CP104064">
    <property type="protein sequence ID" value="WAH38448.1"/>
    <property type="molecule type" value="Genomic_DNA"/>
</dbReference>
<gene>
    <name evidence="4" type="ORF">NZD86_08200</name>
</gene>
<keyword evidence="5" id="KW-1185">Reference proteome</keyword>
<accession>A0ABY6Z7E6</accession>
<dbReference type="PANTHER" id="PTHR43158:SF1">
    <property type="entry name" value="ABC TRANSPORTER, ATP-BINDING PROTEIN"/>
    <property type="match status" value="1"/>
</dbReference>
<dbReference type="InterPro" id="IPR027417">
    <property type="entry name" value="P-loop_NTPase"/>
</dbReference>
<protein>
    <submittedName>
        <fullName evidence="4">ABC transporter ATP-binding protein</fullName>
    </submittedName>
</protein>
<reference evidence="4" key="1">
    <citation type="submission" date="2022-08" db="EMBL/GenBank/DDBJ databases">
        <title>Alicyclobacillus dauci DSM2870, complete genome.</title>
        <authorList>
            <person name="Wang Q."/>
            <person name="Cai R."/>
            <person name="Wang Z."/>
        </authorList>
    </citation>
    <scope>NUCLEOTIDE SEQUENCE</scope>
    <source>
        <strain evidence="4">DSM 28700</strain>
    </source>
</reference>
<proteinExistence type="predicted"/>
<dbReference type="Proteomes" id="UP001164803">
    <property type="component" value="Chromosome"/>
</dbReference>
<dbReference type="InterPro" id="IPR003593">
    <property type="entry name" value="AAA+_ATPase"/>
</dbReference>
<dbReference type="CDD" id="cd03230">
    <property type="entry name" value="ABC_DR_subfamily_A"/>
    <property type="match status" value="1"/>
</dbReference>
<dbReference type="SMART" id="SM00382">
    <property type="entry name" value="AAA"/>
    <property type="match status" value="1"/>
</dbReference>
<keyword evidence="2 4" id="KW-0067">ATP-binding</keyword>
<dbReference type="InterPro" id="IPR003439">
    <property type="entry name" value="ABC_transporter-like_ATP-bd"/>
</dbReference>
<feature type="domain" description="ABC transporter" evidence="3">
    <location>
        <begin position="9"/>
        <end position="232"/>
    </location>
</feature>
<dbReference type="Gene3D" id="3.40.50.300">
    <property type="entry name" value="P-loop containing nucleotide triphosphate hydrolases"/>
    <property type="match status" value="1"/>
</dbReference>
<dbReference type="Pfam" id="PF00005">
    <property type="entry name" value="ABC_tran"/>
    <property type="match status" value="1"/>
</dbReference>
<evidence type="ECO:0000259" key="3">
    <source>
        <dbReference type="PROSITE" id="PS50893"/>
    </source>
</evidence>
<dbReference type="SUPFAM" id="SSF52540">
    <property type="entry name" value="P-loop containing nucleoside triphosphate hydrolases"/>
    <property type="match status" value="1"/>
</dbReference>
<sequence length="235" mass="26003">MNDSVTMAVCCTGVQVRIGRKAVLHDITFGIEPGQIAGLLGPNGAGKSTLLSLISGIAPVETGKIEIFGQEAGEKTLTQTAYLPDRGKLPSWLRVGEWLAFAQKLYPDWDVDRARYLREALNVQLDAKISSLSRGEEARLQLMTCLSRSVPLVLLDEPFVGVDLTSRERIAETVVREMADGSRTFLIATHDIREMDQMFDRIVLIDKGSIVSVDDTDALRSRGMSVETRYREVFT</sequence>
<dbReference type="PANTHER" id="PTHR43158">
    <property type="entry name" value="SKFA PEPTIDE EXPORT ATP-BINDING PROTEIN SKFE"/>
    <property type="match status" value="1"/>
</dbReference>
<dbReference type="GO" id="GO:0005524">
    <property type="term" value="F:ATP binding"/>
    <property type="evidence" value="ECO:0007669"/>
    <property type="project" value="UniProtKB-KW"/>
</dbReference>
<keyword evidence="1" id="KW-0547">Nucleotide-binding</keyword>
<dbReference type="RefSeq" id="WP_268046022.1">
    <property type="nucleotide sequence ID" value="NZ_CP104064.1"/>
</dbReference>
<evidence type="ECO:0000256" key="1">
    <source>
        <dbReference type="ARBA" id="ARBA00022741"/>
    </source>
</evidence>